<evidence type="ECO:0000313" key="10">
    <source>
        <dbReference type="Proteomes" id="UP000085678"/>
    </source>
</evidence>
<keyword evidence="3 9" id="KW-0808">Transferase</keyword>
<dbReference type="GeneID" id="106171344"/>
<dbReference type="RefSeq" id="XP_013407108.1">
    <property type="nucleotide sequence ID" value="XM_013551654.1"/>
</dbReference>
<dbReference type="AlphaFoldDB" id="A0A1S3J9W5"/>
<proteinExistence type="inferred from homology"/>
<dbReference type="Gene3D" id="3.40.50.300">
    <property type="entry name" value="P-loop containing nucleotide triphosphate hydrolases"/>
    <property type="match status" value="1"/>
</dbReference>
<evidence type="ECO:0000256" key="7">
    <source>
        <dbReference type="ARBA" id="ARBA00023136"/>
    </source>
</evidence>
<dbReference type="KEGG" id="lak:106171344"/>
<dbReference type="STRING" id="7574.A0A1S3J9W5"/>
<evidence type="ECO:0000256" key="4">
    <source>
        <dbReference type="ARBA" id="ARBA00022692"/>
    </source>
</evidence>
<evidence type="ECO:0000313" key="11">
    <source>
        <dbReference type="RefSeq" id="XP_013407108.1"/>
    </source>
</evidence>
<keyword evidence="9" id="KW-0735">Signal-anchor</keyword>
<dbReference type="OrthoDB" id="2019940at2759"/>
<protein>
    <recommendedName>
        <fullName evidence="9">Carbohydrate sulfotransferase</fullName>
        <ecNumber evidence="9">2.8.2.-</ecNumber>
    </recommendedName>
</protein>
<dbReference type="SUPFAM" id="SSF52540">
    <property type="entry name" value="P-loop containing nucleoside triphosphate hydrolases"/>
    <property type="match status" value="1"/>
</dbReference>
<dbReference type="InterPro" id="IPR005331">
    <property type="entry name" value="Sulfotransferase"/>
</dbReference>
<evidence type="ECO:0000256" key="1">
    <source>
        <dbReference type="ARBA" id="ARBA00004323"/>
    </source>
</evidence>
<dbReference type="Proteomes" id="UP000085678">
    <property type="component" value="Unplaced"/>
</dbReference>
<keyword evidence="6 9" id="KW-0333">Golgi apparatus</keyword>
<dbReference type="Pfam" id="PF03567">
    <property type="entry name" value="Sulfotransfer_2"/>
    <property type="match status" value="1"/>
</dbReference>
<dbReference type="InterPro" id="IPR027417">
    <property type="entry name" value="P-loop_NTPase"/>
</dbReference>
<dbReference type="InParanoid" id="A0A1S3J9W5"/>
<keyword evidence="8 9" id="KW-0325">Glycoprotein</keyword>
<dbReference type="EC" id="2.8.2.-" evidence="9"/>
<dbReference type="GO" id="GO:0008146">
    <property type="term" value="F:sulfotransferase activity"/>
    <property type="evidence" value="ECO:0007669"/>
    <property type="project" value="InterPro"/>
</dbReference>
<evidence type="ECO:0000256" key="8">
    <source>
        <dbReference type="ARBA" id="ARBA00023180"/>
    </source>
</evidence>
<evidence type="ECO:0000256" key="9">
    <source>
        <dbReference type="RuleBase" id="RU364020"/>
    </source>
</evidence>
<dbReference type="GO" id="GO:0016051">
    <property type="term" value="P:carbohydrate biosynthetic process"/>
    <property type="evidence" value="ECO:0007669"/>
    <property type="project" value="InterPro"/>
</dbReference>
<dbReference type="InterPro" id="IPR018011">
    <property type="entry name" value="Carb_sulfotrans_8-10"/>
</dbReference>
<dbReference type="GO" id="GO:0000139">
    <property type="term" value="C:Golgi membrane"/>
    <property type="evidence" value="ECO:0007669"/>
    <property type="project" value="UniProtKB-SubCell"/>
</dbReference>
<dbReference type="PANTHER" id="PTHR12137:SF54">
    <property type="entry name" value="CARBOHYDRATE SULFOTRANSFERASE"/>
    <property type="match status" value="1"/>
</dbReference>
<keyword evidence="4" id="KW-0812">Transmembrane</keyword>
<evidence type="ECO:0000256" key="5">
    <source>
        <dbReference type="ARBA" id="ARBA00022989"/>
    </source>
</evidence>
<keyword evidence="10" id="KW-1185">Reference proteome</keyword>
<accession>A0A1S3J9W5</accession>
<comment type="subcellular location">
    <subcellularLocation>
        <location evidence="1 9">Golgi apparatus membrane</location>
        <topology evidence="1 9">Single-pass type II membrane protein</topology>
    </subcellularLocation>
</comment>
<name>A0A1S3J9W5_LINAN</name>
<comment type="similarity">
    <text evidence="2 9">Belongs to the sulfotransferase 2 family.</text>
</comment>
<keyword evidence="7" id="KW-0472">Membrane</keyword>
<evidence type="ECO:0000256" key="2">
    <source>
        <dbReference type="ARBA" id="ARBA00006339"/>
    </source>
</evidence>
<gene>
    <name evidence="11" type="primary">LOC106171344</name>
</gene>
<sequence length="341" mass="39757">MRQNGAKQIGIARQIFVLQGTLRTVLQRYAQSSVPTQRPSPRHPELTIGKQNPFFHFSWSSVPDSWREEMKRRVNHMEATCQKTNRSLDGSTANKGPLSHVMYVDDRHRLILCAMPKVGCTSSKRLLYALTGNIDKENYFKFGDNRGGLVTSYRKYLPRLEHFSSFGVQFRLKRYLKVILVRHPLERLVSAYRDKVEGVTNDVVYPQTAKKIAKMFEVNPSPGMLAGKEGVSFPAFVKYISSLDPKKDYDGHFENYNRLCSPCEVHYDVIIRWETLSRDVKMMLELLGVADIFEFPTSEGRQHSTEIWKKYFTSVNRTDIRKLWRHYDLDARLFNYTLNWL</sequence>
<keyword evidence="5" id="KW-1133">Transmembrane helix</keyword>
<evidence type="ECO:0000256" key="3">
    <source>
        <dbReference type="ARBA" id="ARBA00022679"/>
    </source>
</evidence>
<reference evidence="11" key="1">
    <citation type="submission" date="2025-08" db="UniProtKB">
        <authorList>
            <consortium name="RefSeq"/>
        </authorList>
    </citation>
    <scope>IDENTIFICATION</scope>
    <source>
        <tissue evidence="11">Gonads</tissue>
    </source>
</reference>
<dbReference type="PANTHER" id="PTHR12137">
    <property type="entry name" value="CARBOHYDRATE SULFOTRANSFERASE"/>
    <property type="match status" value="1"/>
</dbReference>
<keyword evidence="9" id="KW-0119">Carbohydrate metabolism</keyword>
<evidence type="ECO:0000256" key="6">
    <source>
        <dbReference type="ARBA" id="ARBA00023034"/>
    </source>
</evidence>
<organism evidence="10 11">
    <name type="scientific">Lingula anatina</name>
    <name type="common">Brachiopod</name>
    <name type="synonym">Lingula unguis</name>
    <dbReference type="NCBI Taxonomy" id="7574"/>
    <lineage>
        <taxon>Eukaryota</taxon>
        <taxon>Metazoa</taxon>
        <taxon>Spiralia</taxon>
        <taxon>Lophotrochozoa</taxon>
        <taxon>Brachiopoda</taxon>
        <taxon>Linguliformea</taxon>
        <taxon>Lingulata</taxon>
        <taxon>Lingulida</taxon>
        <taxon>Linguloidea</taxon>
        <taxon>Lingulidae</taxon>
        <taxon>Lingula</taxon>
    </lineage>
</organism>